<name>A0A917SGD5_9ACTN</name>
<sequence>MVARFLEGRSTESAGGRLRQALGDVAGMVTDLERRIGAAQTANDYEDLSQFAGMASAAAERAALPSDMASILNLLSTAVRAYPGLNNDASRRVSSNILGATRDWCIEIGYLTEASITARNRATALLEQRRINSRDLDEVARDLRFSGRYAKAGSLDEKYHLFAQSLYKFRQHEKNPITSAALSKISGDMSQALNSLRGHLSGDIYRGAVAQLAAVEAEIFDTIVREREASLVRKHGADLKDVQKLTHLEGAELADFVRSNPQALGLIDRPDWLPAIPDWTYACIRRNKPARKILDLLDESSNAGNGPFSAFTEDFARKANAELRWRHQTDPNSYRGLIAALGDPEITLYPDDYFLSLTRTFARGRFFLDLLPGLDDVRRARDAYVRVIEESTPSDLARVVRIQENRARFLSCFFVRLGCYQEAFHLLETSRHVLADRTNETAIASDNIASIHVTHDPDATYLVAKIGDSYLASIMEDFRGPALVRKWLALDPGNSGTAILANSGDVRAYNRSLGALDSEFAPLVAEVVNLAGKCDEIRLALGGLHARLPLASLVERTHPRHFNVITLGQRVGQRTSGEPRSIESATVLCAAHSVRGEELRYAHAECKVVSRLLRGAGYRVSLVENATISEAASALDLSDLVHYSGHSYSAPDDPYHSALVLADGNLDVAQIELMRHSAKLVTLSSCESGLVQSPLAEDEFISLGTALIGDHGGASVSSQWRVYDVASFAFFTKFYKSLLGRKELGPEEVYRSIAESQEWLASAPLMDVRQTVSMDTGDSLELPVWMQSLPDESQPFSHIRNWGAYFMTMS</sequence>
<evidence type="ECO:0000313" key="2">
    <source>
        <dbReference type="EMBL" id="GGL80891.1"/>
    </source>
</evidence>
<protein>
    <recommendedName>
        <fullName evidence="1">CHAT domain-containing protein</fullName>
    </recommendedName>
</protein>
<reference evidence="2" key="2">
    <citation type="submission" date="2020-09" db="EMBL/GenBank/DDBJ databases">
        <authorList>
            <person name="Sun Q."/>
            <person name="Zhou Y."/>
        </authorList>
    </citation>
    <scope>NUCLEOTIDE SEQUENCE</scope>
    <source>
        <strain evidence="2">CGMCC 4.7306</strain>
    </source>
</reference>
<organism evidence="2 3">
    <name type="scientific">Microlunatus endophyticus</name>
    <dbReference type="NCBI Taxonomy" id="1716077"/>
    <lineage>
        <taxon>Bacteria</taxon>
        <taxon>Bacillati</taxon>
        <taxon>Actinomycetota</taxon>
        <taxon>Actinomycetes</taxon>
        <taxon>Propionibacteriales</taxon>
        <taxon>Propionibacteriaceae</taxon>
        <taxon>Microlunatus</taxon>
    </lineage>
</organism>
<reference evidence="2" key="1">
    <citation type="journal article" date="2014" name="Int. J. Syst. Evol. Microbiol.">
        <title>Complete genome sequence of Corynebacterium casei LMG S-19264T (=DSM 44701T), isolated from a smear-ripened cheese.</title>
        <authorList>
            <consortium name="US DOE Joint Genome Institute (JGI-PGF)"/>
            <person name="Walter F."/>
            <person name="Albersmeier A."/>
            <person name="Kalinowski J."/>
            <person name="Ruckert C."/>
        </authorList>
    </citation>
    <scope>NUCLEOTIDE SEQUENCE</scope>
    <source>
        <strain evidence="2">CGMCC 4.7306</strain>
    </source>
</reference>
<gene>
    <name evidence="2" type="ORF">GCM10011575_44000</name>
</gene>
<dbReference type="Proteomes" id="UP000613840">
    <property type="component" value="Unassembled WGS sequence"/>
</dbReference>
<dbReference type="EMBL" id="BMMZ01000016">
    <property type="protein sequence ID" value="GGL80891.1"/>
    <property type="molecule type" value="Genomic_DNA"/>
</dbReference>
<evidence type="ECO:0000313" key="3">
    <source>
        <dbReference type="Proteomes" id="UP000613840"/>
    </source>
</evidence>
<keyword evidence="3" id="KW-1185">Reference proteome</keyword>
<proteinExistence type="predicted"/>
<evidence type="ECO:0000259" key="1">
    <source>
        <dbReference type="Pfam" id="PF12770"/>
    </source>
</evidence>
<comment type="caution">
    <text evidence="2">The sequence shown here is derived from an EMBL/GenBank/DDBJ whole genome shotgun (WGS) entry which is preliminary data.</text>
</comment>
<feature type="domain" description="CHAT" evidence="1">
    <location>
        <begin position="547"/>
        <end position="807"/>
    </location>
</feature>
<dbReference type="AlphaFoldDB" id="A0A917SGD5"/>
<accession>A0A917SGD5</accession>
<dbReference type="Pfam" id="PF12770">
    <property type="entry name" value="CHAT"/>
    <property type="match status" value="1"/>
</dbReference>
<dbReference type="InterPro" id="IPR024983">
    <property type="entry name" value="CHAT_dom"/>
</dbReference>